<dbReference type="EMBL" id="CP091959">
    <property type="protein sequence ID" value="UOG58844.1"/>
    <property type="molecule type" value="Genomic_DNA"/>
</dbReference>
<geneLocation type="plasmid" evidence="2 3">
    <name>p1_LIP1512017</name>
</geneLocation>
<organism evidence="2 3">
    <name type="scientific">Leptospira noguchii</name>
    <dbReference type="NCBI Taxonomy" id="28182"/>
    <lineage>
        <taxon>Bacteria</taxon>
        <taxon>Pseudomonadati</taxon>
        <taxon>Spirochaetota</taxon>
        <taxon>Spirochaetia</taxon>
        <taxon>Leptospirales</taxon>
        <taxon>Leptospiraceae</taxon>
        <taxon>Leptospira</taxon>
    </lineage>
</organism>
<evidence type="ECO:0000256" key="1">
    <source>
        <dbReference type="SAM" id="MobiDB-lite"/>
    </source>
</evidence>
<feature type="region of interest" description="Disordered" evidence="1">
    <location>
        <begin position="148"/>
        <end position="170"/>
    </location>
</feature>
<evidence type="ECO:0000313" key="3">
    <source>
        <dbReference type="Proteomes" id="UP000829829"/>
    </source>
</evidence>
<reference evidence="2" key="1">
    <citation type="submission" date="2022-02" db="EMBL/GenBank/DDBJ databases">
        <title>The genetically variable rfb locus in Leptospira is a mobile cassette and a molecular signature of serovar identity.</title>
        <authorList>
            <person name="Nieves C."/>
            <person name="Vincent A.T."/>
            <person name="Zarantonelli L."/>
            <person name="Picardeau M."/>
            <person name="Veyrier F.J."/>
            <person name="Buschiazzo A."/>
        </authorList>
    </citation>
    <scope>NUCLEOTIDE SEQUENCE</scope>
    <source>
        <strain evidence="2">IP1512017</strain>
        <plasmid evidence="2">p1_LIP1512017</plasmid>
    </source>
</reference>
<dbReference type="Proteomes" id="UP000829829">
    <property type="component" value="Plasmid p1_LIP1512017"/>
</dbReference>
<feature type="compositionally biased region" description="Polar residues" evidence="1">
    <location>
        <begin position="155"/>
        <end position="168"/>
    </location>
</feature>
<dbReference type="AlphaFoldDB" id="A0AAE9KB49"/>
<keyword evidence="2" id="KW-0614">Plasmid</keyword>
<proteinExistence type="predicted"/>
<sequence>MRSLDIQLGIPKLEKHQARHEARGMLSPSRILATNQLTAKHSKRVSYNKQDGLGTSAGISSNNNKITHGMGLNITKSEYGGWGADVSSDNYGPGNLSGGLAYTQRDGFTVSLNVNGTNAFNYNSQSGLSSNTDFMSQYAMNNGLAQGVAEDTDTSDPNSAQQHNNAEQGAQVIEGAGVSTTRREGEGGDAVDQRIAQLKKELSEGISLAHDNGTMSDAGNPALASAAKELSSKMAELQKLESYKASGQKPGVQKDGSIVVAGSNKPTLGERASSLFGSIADGAKGLWNKVTSGSSKPQSTSVATTSANMDAIRNPNIVETIDYPGSSAKAKGADKASDDPVKIHIVSGDFGRDTTQWTDMADFRDKPHYNGRDNPAKVDLSGKYANRDMAWFGPNANFRVDGVFAGEKISGSRIQLSVLDSNGNAVGQLNMKHFKEINQAIYQGKGQIFPGGTYIGRTNDKVGVSEGPHLHTEVTNEWLDQGKTQGVKYTRQDIYKWMRGEN</sequence>
<name>A0AAE9KB49_9LEPT</name>
<dbReference type="RefSeq" id="WP_243816207.1">
    <property type="nucleotide sequence ID" value="NZ_CP091959.1"/>
</dbReference>
<accession>A0AAE9KB49</accession>
<gene>
    <name evidence="2" type="ORF">MAL03_19950</name>
</gene>
<evidence type="ECO:0000313" key="2">
    <source>
        <dbReference type="EMBL" id="UOG58844.1"/>
    </source>
</evidence>
<protein>
    <submittedName>
        <fullName evidence="2">Uncharacterized protein</fullName>
    </submittedName>
</protein>